<name>A0A2H0WRX4_9BACT</name>
<dbReference type="PIRSF" id="PIRSF019169">
    <property type="entry name" value="PilM"/>
    <property type="match status" value="1"/>
</dbReference>
<proteinExistence type="predicted"/>
<sequence length="336" mass="36461">MDFIGLDIGSSLIKVAQVAHRGGKFNLLALGKVDAPRPGLASEASKDHIAVAEAIKKLLADLGIKTRDAVVALPESKITSRVVKMPLMTDEELVSSLEYEADAFVPFPIADAVLRHQLVKRDEKNKVCEVLLVAAPKRLVSKYTDLLKLAGLQPLALETEILSLNRALTTAESPNTMIVDFGFHSCNFAISCHGDIFLTQSFPIAGEVLTKALAAELKIDPSQAEEYKKAYGLTEEVLEGKIKKILAPLVQSVTGEMKKAIQYFEQEEKETVKLNILAGGSASLPNVASDITTALGIETQIANPFALLEFDRKIFSEFLDDGPIYSVVIGLAKRET</sequence>
<comment type="caution">
    <text evidence="2">The sequence shown here is derived from an EMBL/GenBank/DDBJ whole genome shotgun (WGS) entry which is preliminary data.</text>
</comment>
<protein>
    <recommendedName>
        <fullName evidence="1">SHS2 domain-containing protein</fullName>
    </recommendedName>
</protein>
<dbReference type="InterPro" id="IPR003494">
    <property type="entry name" value="SHS2_FtsA"/>
</dbReference>
<dbReference type="Pfam" id="PF11104">
    <property type="entry name" value="PilM_2"/>
    <property type="match status" value="1"/>
</dbReference>
<dbReference type="InterPro" id="IPR050696">
    <property type="entry name" value="FtsA/MreB"/>
</dbReference>
<reference evidence="3" key="1">
    <citation type="submission" date="2017-09" db="EMBL/GenBank/DDBJ databases">
        <title>Depth-based differentiation of microbial function through sediment-hosted aquifers and enrichment of novel symbionts in the deep terrestrial subsurface.</title>
        <authorList>
            <person name="Probst A.J."/>
            <person name="Ladd B."/>
            <person name="Jarett J.K."/>
            <person name="Geller-Mcgrath D.E."/>
            <person name="Sieber C.M.K."/>
            <person name="Emerson J.B."/>
            <person name="Anantharaman K."/>
            <person name="Thomas B.C."/>
            <person name="Malmstrom R."/>
            <person name="Stieglmeier M."/>
            <person name="Klingl A."/>
            <person name="Woyke T."/>
            <person name="Ryan C.M."/>
            <person name="Banfield J.F."/>
        </authorList>
    </citation>
    <scope>NUCLEOTIDE SEQUENCE [LARGE SCALE GENOMIC DNA]</scope>
</reference>
<evidence type="ECO:0000313" key="2">
    <source>
        <dbReference type="EMBL" id="PIS15371.1"/>
    </source>
</evidence>
<evidence type="ECO:0000259" key="1">
    <source>
        <dbReference type="SMART" id="SM00842"/>
    </source>
</evidence>
<dbReference type="AlphaFoldDB" id="A0A2H0WRX4"/>
<dbReference type="InterPro" id="IPR005883">
    <property type="entry name" value="PilM"/>
</dbReference>
<dbReference type="Proteomes" id="UP000231282">
    <property type="component" value="Unassembled WGS sequence"/>
</dbReference>
<accession>A0A2H0WRX4</accession>
<evidence type="ECO:0000313" key="3">
    <source>
        <dbReference type="Proteomes" id="UP000231282"/>
    </source>
</evidence>
<dbReference type="CDD" id="cd24049">
    <property type="entry name" value="ASKHA_NBD_PilM"/>
    <property type="match status" value="1"/>
</dbReference>
<dbReference type="PANTHER" id="PTHR32432:SF3">
    <property type="entry name" value="ETHANOLAMINE UTILIZATION PROTEIN EUTJ"/>
    <property type="match status" value="1"/>
</dbReference>
<dbReference type="NCBIfam" id="TIGR01175">
    <property type="entry name" value="pilM"/>
    <property type="match status" value="1"/>
</dbReference>
<dbReference type="GO" id="GO:0051301">
    <property type="term" value="P:cell division"/>
    <property type="evidence" value="ECO:0007669"/>
    <property type="project" value="InterPro"/>
</dbReference>
<dbReference type="EMBL" id="PEZH01000006">
    <property type="protein sequence ID" value="PIS15371.1"/>
    <property type="molecule type" value="Genomic_DNA"/>
</dbReference>
<dbReference type="Gene3D" id="3.30.1490.300">
    <property type="match status" value="1"/>
</dbReference>
<gene>
    <name evidence="2" type="ORF">COT63_00210</name>
</gene>
<feature type="domain" description="SHS2" evidence="1">
    <location>
        <begin position="3"/>
        <end position="168"/>
    </location>
</feature>
<dbReference type="Gene3D" id="3.30.420.40">
    <property type="match status" value="2"/>
</dbReference>
<dbReference type="SUPFAM" id="SSF53067">
    <property type="entry name" value="Actin-like ATPase domain"/>
    <property type="match status" value="2"/>
</dbReference>
<organism evidence="2 3">
    <name type="scientific">Candidatus Shapirobacteria bacterium CG09_land_8_20_14_0_10_38_17</name>
    <dbReference type="NCBI Taxonomy" id="1974884"/>
    <lineage>
        <taxon>Bacteria</taxon>
        <taxon>Candidatus Shapironibacteriota</taxon>
    </lineage>
</organism>
<dbReference type="SMART" id="SM00842">
    <property type="entry name" value="FtsA"/>
    <property type="match status" value="1"/>
</dbReference>
<dbReference type="PANTHER" id="PTHR32432">
    <property type="entry name" value="CELL DIVISION PROTEIN FTSA-RELATED"/>
    <property type="match status" value="1"/>
</dbReference>
<dbReference type="InterPro" id="IPR043129">
    <property type="entry name" value="ATPase_NBD"/>
</dbReference>